<comment type="caution">
    <text evidence="2">The sequence shown here is derived from an EMBL/GenBank/DDBJ whole genome shotgun (WGS) entry which is preliminary data.</text>
</comment>
<evidence type="ECO:0000313" key="3">
    <source>
        <dbReference type="Proteomes" id="UP000317982"/>
    </source>
</evidence>
<gene>
    <name evidence="2" type="ORF">FL583_24545</name>
</gene>
<dbReference type="GO" id="GO:0003677">
    <property type="term" value="F:DNA binding"/>
    <property type="evidence" value="ECO:0007669"/>
    <property type="project" value="InterPro"/>
</dbReference>
<dbReference type="OrthoDB" id="4516646at2"/>
<keyword evidence="3" id="KW-1185">Reference proteome</keyword>
<sequence>MGQRVRRHRRAQGKSLEHLAGLAGITKGYLSLLERGQRAWGSRRLVQNTRLMHSASG</sequence>
<dbReference type="AlphaFoldDB" id="A0A545AMI1"/>
<protein>
    <submittedName>
        <fullName evidence="2">Helix-turn-helix transcriptional regulator</fullName>
    </submittedName>
</protein>
<dbReference type="Gene3D" id="1.10.260.40">
    <property type="entry name" value="lambda repressor-like DNA-binding domains"/>
    <property type="match status" value="1"/>
</dbReference>
<evidence type="ECO:0000313" key="2">
    <source>
        <dbReference type="EMBL" id="TQS42544.1"/>
    </source>
</evidence>
<feature type="domain" description="HTH cro/C1-type" evidence="1">
    <location>
        <begin position="5"/>
        <end position="38"/>
    </location>
</feature>
<dbReference type="InterPro" id="IPR001387">
    <property type="entry name" value="Cro/C1-type_HTH"/>
</dbReference>
<proteinExistence type="predicted"/>
<dbReference type="SUPFAM" id="SSF47413">
    <property type="entry name" value="lambda repressor-like DNA-binding domains"/>
    <property type="match status" value="1"/>
</dbReference>
<dbReference type="CDD" id="cd00093">
    <property type="entry name" value="HTH_XRE"/>
    <property type="match status" value="1"/>
</dbReference>
<dbReference type="PROSITE" id="PS50943">
    <property type="entry name" value="HTH_CROC1"/>
    <property type="match status" value="1"/>
</dbReference>
<accession>A0A545AMI1</accession>
<name>A0A545AMI1_9ACTN</name>
<evidence type="ECO:0000259" key="1">
    <source>
        <dbReference type="PROSITE" id="PS50943"/>
    </source>
</evidence>
<dbReference type="EMBL" id="VIRS01000018">
    <property type="protein sequence ID" value="TQS42544.1"/>
    <property type="molecule type" value="Genomic_DNA"/>
</dbReference>
<dbReference type="InterPro" id="IPR010982">
    <property type="entry name" value="Lambda_DNA-bd_dom_sf"/>
</dbReference>
<dbReference type="InParanoid" id="A0A545AMI1"/>
<dbReference type="Proteomes" id="UP000317982">
    <property type="component" value="Unassembled WGS sequence"/>
</dbReference>
<reference evidence="2 3" key="1">
    <citation type="submission" date="2019-07" db="EMBL/GenBank/DDBJ databases">
        <title>Cryptosporangium phraense sp. nov., isolated from plant litter.</title>
        <authorList>
            <person name="Suriyachadkun C."/>
        </authorList>
    </citation>
    <scope>NUCLEOTIDE SEQUENCE [LARGE SCALE GENOMIC DNA]</scope>
    <source>
        <strain evidence="2 3">A-T 5661</strain>
    </source>
</reference>
<dbReference type="Pfam" id="PF13560">
    <property type="entry name" value="HTH_31"/>
    <property type="match status" value="1"/>
</dbReference>
<organism evidence="2 3">
    <name type="scientific">Cryptosporangium phraense</name>
    <dbReference type="NCBI Taxonomy" id="2593070"/>
    <lineage>
        <taxon>Bacteria</taxon>
        <taxon>Bacillati</taxon>
        <taxon>Actinomycetota</taxon>
        <taxon>Actinomycetes</taxon>
        <taxon>Cryptosporangiales</taxon>
        <taxon>Cryptosporangiaceae</taxon>
        <taxon>Cryptosporangium</taxon>
    </lineage>
</organism>